<evidence type="ECO:0000313" key="3">
    <source>
        <dbReference type="Proteomes" id="UP000198948"/>
    </source>
</evidence>
<keyword evidence="1" id="KW-0812">Transmembrane</keyword>
<dbReference type="STRING" id="142588.SAMN04488559_10458"/>
<keyword evidence="1" id="KW-0472">Membrane</keyword>
<keyword evidence="3" id="KW-1185">Reference proteome</keyword>
<reference evidence="2 3" key="1">
    <citation type="submission" date="2016-10" db="EMBL/GenBank/DDBJ databases">
        <authorList>
            <person name="de Groot N.N."/>
        </authorList>
    </citation>
    <scope>NUCLEOTIDE SEQUENCE [LARGE SCALE GENOMIC DNA]</scope>
    <source>
        <strain evidence="2 3">DSM 13760</strain>
    </source>
</reference>
<accession>A0A1H9RK84</accession>
<dbReference type="RefSeq" id="WP_092650828.1">
    <property type="nucleotide sequence ID" value="NZ_FOHA01000004.1"/>
</dbReference>
<dbReference type="AlphaFoldDB" id="A0A1H9RK84"/>
<dbReference type="EMBL" id="FOHA01000004">
    <property type="protein sequence ID" value="SER72359.1"/>
    <property type="molecule type" value="Genomic_DNA"/>
</dbReference>
<name>A0A1H9RK84_9LACT</name>
<feature type="transmembrane region" description="Helical" evidence="1">
    <location>
        <begin position="194"/>
        <end position="213"/>
    </location>
</feature>
<keyword evidence="1" id="KW-1133">Transmembrane helix</keyword>
<dbReference type="Proteomes" id="UP000198948">
    <property type="component" value="Unassembled WGS sequence"/>
</dbReference>
<sequence>MNQQVIFKIKIRKLVSQLFKRIVGFGLIGIVVYGVLSTTLFKDAPETMMMVDFGYIILGALWVIFSVISLLKKKIVLENNTLFVKKGDKILDEVNILSYLFDTYVYRQYYNGIPTHTSYSLVLKRDGTERSIDCSFLGKAGFNQLISTIRKYQKNLLSDVQEQEVIGKSEEREAIPQTVFQLHKNHFISGRIRAMLFFYVIIGVILYFIFKDLEMSEQVIVWGTMLAIAIIIVVRTLLRAAKIPDKILVDEKKIIYGNQEFIFANIEKIEMNPASKSYAQVLKIFENGKKYTLKFDGATLENSEKTLFPEYAAFYLLIEECLHRHHKEFIVKVA</sequence>
<organism evidence="2 3">
    <name type="scientific">Isobaculum melis</name>
    <dbReference type="NCBI Taxonomy" id="142588"/>
    <lineage>
        <taxon>Bacteria</taxon>
        <taxon>Bacillati</taxon>
        <taxon>Bacillota</taxon>
        <taxon>Bacilli</taxon>
        <taxon>Lactobacillales</taxon>
        <taxon>Carnobacteriaceae</taxon>
        <taxon>Isobaculum</taxon>
    </lineage>
</organism>
<gene>
    <name evidence="2" type="ORF">SAMN04488559_10458</name>
</gene>
<feature type="transmembrane region" description="Helical" evidence="1">
    <location>
        <begin position="53"/>
        <end position="71"/>
    </location>
</feature>
<protein>
    <submittedName>
        <fullName evidence="2">Uncharacterized protein</fullName>
    </submittedName>
</protein>
<feature type="transmembrane region" description="Helical" evidence="1">
    <location>
        <begin position="219"/>
        <end position="238"/>
    </location>
</feature>
<proteinExistence type="predicted"/>
<evidence type="ECO:0000256" key="1">
    <source>
        <dbReference type="SAM" id="Phobius"/>
    </source>
</evidence>
<evidence type="ECO:0000313" key="2">
    <source>
        <dbReference type="EMBL" id="SER72359.1"/>
    </source>
</evidence>
<feature type="transmembrane region" description="Helical" evidence="1">
    <location>
        <begin position="21"/>
        <end position="41"/>
    </location>
</feature>